<reference evidence="1" key="1">
    <citation type="submission" date="2016-02" db="EMBL/GenBank/DDBJ databases">
        <title>WGS assembly of Manihot esculenta.</title>
        <authorList>
            <person name="Bredeson J.V."/>
            <person name="Prochnik S.E."/>
            <person name="Lyons J.B."/>
            <person name="Schmutz J."/>
            <person name="Grimwood J."/>
            <person name="Vrebalov J."/>
            <person name="Bart R.S."/>
            <person name="Amuge T."/>
            <person name="Ferguson M.E."/>
            <person name="Green R."/>
            <person name="Putnam N."/>
            <person name="Stites J."/>
            <person name="Rounsley S."/>
            <person name="Rokhsar D.S."/>
        </authorList>
    </citation>
    <scope>NUCLEOTIDE SEQUENCE [LARGE SCALE GENOMIC DNA]</scope>
    <source>
        <tissue evidence="1">Leaf</tissue>
    </source>
</reference>
<protein>
    <submittedName>
        <fullName evidence="1">Uncharacterized protein</fullName>
    </submittedName>
</protein>
<sequence>MDSLFSRLNLDDDKEASLIFNHVMMEIPSAFNEFTMVARLTDRSVNFGALRSILSAVW</sequence>
<proteinExistence type="predicted"/>
<organism evidence="1">
    <name type="scientific">Manihot esculenta</name>
    <name type="common">Cassava</name>
    <name type="synonym">Jatropha manihot</name>
    <dbReference type="NCBI Taxonomy" id="3983"/>
    <lineage>
        <taxon>Eukaryota</taxon>
        <taxon>Viridiplantae</taxon>
        <taxon>Streptophyta</taxon>
        <taxon>Embryophyta</taxon>
        <taxon>Tracheophyta</taxon>
        <taxon>Spermatophyta</taxon>
        <taxon>Magnoliopsida</taxon>
        <taxon>eudicotyledons</taxon>
        <taxon>Gunneridae</taxon>
        <taxon>Pentapetalae</taxon>
        <taxon>rosids</taxon>
        <taxon>fabids</taxon>
        <taxon>Malpighiales</taxon>
        <taxon>Euphorbiaceae</taxon>
        <taxon>Crotonoideae</taxon>
        <taxon>Manihoteae</taxon>
        <taxon>Manihot</taxon>
    </lineage>
</organism>
<gene>
    <name evidence="1" type="ORF">MANES_03G059900</name>
</gene>
<dbReference type="AlphaFoldDB" id="A0A2C9W4X3"/>
<dbReference type="EMBL" id="CM004389">
    <property type="protein sequence ID" value="OAY54249.1"/>
    <property type="molecule type" value="Genomic_DNA"/>
</dbReference>
<evidence type="ECO:0000313" key="1">
    <source>
        <dbReference type="EMBL" id="OAY54249.1"/>
    </source>
</evidence>
<name>A0A2C9W4X3_MANES</name>
<accession>A0A2C9W4X3</accession>